<dbReference type="Pfam" id="PF06224">
    <property type="entry name" value="AlkZ-like"/>
    <property type="match status" value="1"/>
</dbReference>
<keyword evidence="1" id="KW-0238">DNA-binding</keyword>
<comment type="caution">
    <text evidence="1">The sequence shown here is derived from an EMBL/GenBank/DDBJ whole genome shotgun (WGS) entry which is preliminary data.</text>
</comment>
<reference evidence="1" key="1">
    <citation type="submission" date="2022-05" db="EMBL/GenBank/DDBJ databases">
        <authorList>
            <person name="Tuo L."/>
        </authorList>
    </citation>
    <scope>NUCLEOTIDE SEQUENCE</scope>
    <source>
        <strain evidence="1">BSK12Z-4</strain>
    </source>
</reference>
<dbReference type="EMBL" id="JAMOIL010000029">
    <property type="protein sequence ID" value="MCM0622144.1"/>
    <property type="molecule type" value="Genomic_DNA"/>
</dbReference>
<accession>A0A9X2DAQ3</accession>
<dbReference type="RefSeq" id="WP_250828417.1">
    <property type="nucleotide sequence ID" value="NZ_JAMOIL010000029.1"/>
</dbReference>
<keyword evidence="2" id="KW-1185">Reference proteome</keyword>
<sequence>MPAATVRLSPQEARRVCVRAQLLDSPRPDDVLTVVRHLGVLQLDPTAHVAPSAHLVLWSRLGGSYDREELDDLLAGGGLVELGGFARPAEDVRLHTAEMAAWPVPAGRDGSLKEWQVEVEGWVEDNDAARLEVLETLRGDGPLPAPSLPRGAIVRAWRSSGWNDDRSLLRLLDLMAARGEVAVVGRAGQHRLWDLAERVYPDDEPVPLEEARREQGRRRLRALGLARARSAVTPGEPHDVGAVGLTVAVDGVRGTWQVDEEHLESVRAGFEPRTAVLSPLDRLVMDRKRMAELWDFDYQLEMYKPAAQRRWGYWAMPVLAGADLVGKVDARHEPAEGVLRVDAVHEDAPWSADVRAAVEAELEDLARWLGADLQRAQQANCRR</sequence>
<dbReference type="InterPro" id="IPR009351">
    <property type="entry name" value="AlkZ-like"/>
</dbReference>
<protein>
    <submittedName>
        <fullName evidence="1">Winged helix DNA-binding domain-containing protein</fullName>
    </submittedName>
</protein>
<organism evidence="1 2">
    <name type="scientific">Nocardioides bruguierae</name>
    <dbReference type="NCBI Taxonomy" id="2945102"/>
    <lineage>
        <taxon>Bacteria</taxon>
        <taxon>Bacillati</taxon>
        <taxon>Actinomycetota</taxon>
        <taxon>Actinomycetes</taxon>
        <taxon>Propionibacteriales</taxon>
        <taxon>Nocardioidaceae</taxon>
        <taxon>Nocardioides</taxon>
    </lineage>
</organism>
<name>A0A9X2DAQ3_9ACTN</name>
<dbReference type="PANTHER" id="PTHR30528:SF0">
    <property type="entry name" value="CYTOPLASMIC PROTEIN"/>
    <property type="match status" value="1"/>
</dbReference>
<gene>
    <name evidence="1" type="ORF">M8330_17775</name>
</gene>
<evidence type="ECO:0000313" key="1">
    <source>
        <dbReference type="EMBL" id="MCM0622144.1"/>
    </source>
</evidence>
<dbReference type="GO" id="GO:0003677">
    <property type="term" value="F:DNA binding"/>
    <property type="evidence" value="ECO:0007669"/>
    <property type="project" value="UniProtKB-KW"/>
</dbReference>
<dbReference type="Proteomes" id="UP001139485">
    <property type="component" value="Unassembled WGS sequence"/>
</dbReference>
<proteinExistence type="predicted"/>
<evidence type="ECO:0000313" key="2">
    <source>
        <dbReference type="Proteomes" id="UP001139485"/>
    </source>
</evidence>
<dbReference type="AlphaFoldDB" id="A0A9X2DAQ3"/>
<dbReference type="PANTHER" id="PTHR30528">
    <property type="entry name" value="CYTOPLASMIC PROTEIN"/>
    <property type="match status" value="1"/>
</dbReference>